<dbReference type="PANTHER" id="PTHR30121">
    <property type="entry name" value="UNCHARACTERIZED PROTEIN YJGR-RELATED"/>
    <property type="match status" value="1"/>
</dbReference>
<keyword evidence="2" id="KW-0547">Nucleotide-binding</keyword>
<protein>
    <submittedName>
        <fullName evidence="5">Type IV secretion system protein B4</fullName>
    </submittedName>
</protein>
<dbReference type="EMBL" id="JALIEB010000013">
    <property type="protein sequence ID" value="MCV3273230.1"/>
    <property type="molecule type" value="Genomic_DNA"/>
</dbReference>
<accession>A0ABT3BI68</accession>
<evidence type="ECO:0000256" key="2">
    <source>
        <dbReference type="ARBA" id="ARBA00022741"/>
    </source>
</evidence>
<evidence type="ECO:0000313" key="6">
    <source>
        <dbReference type="Proteomes" id="UP001208690"/>
    </source>
</evidence>
<dbReference type="SUPFAM" id="SSF52540">
    <property type="entry name" value="P-loop containing nucleoside triphosphate hydrolases"/>
    <property type="match status" value="1"/>
</dbReference>
<dbReference type="PANTHER" id="PTHR30121:SF12">
    <property type="entry name" value="TYPE IV SECRETION SYSTEM PROTEIN CAGE"/>
    <property type="match status" value="1"/>
</dbReference>
<keyword evidence="6" id="KW-1185">Reference proteome</keyword>
<gene>
    <name evidence="5" type="ORF">MUB52_17490</name>
</gene>
<keyword evidence="3" id="KW-0067">ATP-binding</keyword>
<dbReference type="SMART" id="SM00382">
    <property type="entry name" value="AAA"/>
    <property type="match status" value="1"/>
</dbReference>
<dbReference type="Gene3D" id="3.40.50.300">
    <property type="entry name" value="P-loop containing nucleotide triphosphate hydrolases"/>
    <property type="match status" value="2"/>
</dbReference>
<dbReference type="InterPro" id="IPR003593">
    <property type="entry name" value="AAA+_ATPase"/>
</dbReference>
<dbReference type="InterPro" id="IPR051162">
    <property type="entry name" value="T4SS_component"/>
</dbReference>
<sequence length="793" mass="89337">MPRDDVSGLSERDERTLMPKWFQHEKHLAHMLPYVSLVDDRTVRTRMNELFQCVRITGVNSYTTDDDYLDKVRALFARIVAQLGEEFSYYVHKVSKGIHVDLEPLEGDTFSAIVDAQWRKKMEDSGLRDKTLTLTVIHRPPNKSFLSFMRSRSPGRLKDETAKRLRRLNEAVGIFTSGLSELKPSVLSAETGDLVGFLGALNTGQERPLYHSSQFGFLASSAANTRVTFHGDHFELSEGVAGRRYGKSYSIKDYSEQTRCTMFDTLNLPVDMIVTHSFTPVNTNMTISRIKRQMKQMQAADDAAVSLHDNLSFLADDLEAKRASMGDHHMVVTVFTESLDALETLGAEIVNAAAAEGVTMVSDRFGANTHYFSQHPGNQPKRLRPSTITNRNFADFAAFHRTQLGKQSDEVPWGKVISLFPTPEKSAYRFSFHEAGSPEKEPTSGHTLIMGRPGSGKSVLAAFLMTQAKRAGARVFVFDYRLGMEMAVRANGGRYTAIQGGMPTGLNPLWTETDNRGIAWLTDWFGTLLHREDKPLTPAQTNRIMECVRQNAQATDPGLRDWQNFASLFMSMDDEGDLNQRVLEWAEKGRFGWIFGHSLEDTFSLDGDMVGFDLTGILDSESDKERMAVLSYLFRRIERKIEDRRPTLIIIDEAWKALDNTYFAERLSQWLVTARKQNTVAVMMTQYASQLERTRTGKTIVEAVPTQVLLPNIRANASDYQMLNLYQKELDTLLNTGTHSRLALIRDDQGSVVVDADLSALGPNLTILGGMEAGEKLVGTDYRDRPDFWRLQP</sequence>
<name>A0ABT3BI68_9RHOB</name>
<evidence type="ECO:0000256" key="1">
    <source>
        <dbReference type="ARBA" id="ARBA00006512"/>
    </source>
</evidence>
<feature type="domain" description="AAA+ ATPase" evidence="4">
    <location>
        <begin position="443"/>
        <end position="714"/>
    </location>
</feature>
<reference evidence="5 6" key="1">
    <citation type="submission" date="2022-04" db="EMBL/GenBank/DDBJ databases">
        <title>Roseobacter sp. WL0113 is a bacterium isolated from neritic sediment.</title>
        <authorList>
            <person name="Wang L."/>
            <person name="He W."/>
            <person name="Zhang D.-F."/>
        </authorList>
    </citation>
    <scope>NUCLEOTIDE SEQUENCE [LARGE SCALE GENOMIC DNA]</scope>
    <source>
        <strain evidence="5 6">WL0113</strain>
    </source>
</reference>
<comment type="similarity">
    <text evidence="1">Belongs to the TrbE/VirB4 family.</text>
</comment>
<dbReference type="Proteomes" id="UP001208690">
    <property type="component" value="Unassembled WGS sequence"/>
</dbReference>
<proteinExistence type="inferred from homology"/>
<dbReference type="InterPro" id="IPR027417">
    <property type="entry name" value="P-loop_NTPase"/>
</dbReference>
<organism evidence="5 6">
    <name type="scientific">Roseobacter sinensis</name>
    <dbReference type="NCBI Taxonomy" id="2931391"/>
    <lineage>
        <taxon>Bacteria</taxon>
        <taxon>Pseudomonadati</taxon>
        <taxon>Pseudomonadota</taxon>
        <taxon>Alphaproteobacteria</taxon>
        <taxon>Rhodobacterales</taxon>
        <taxon>Roseobacteraceae</taxon>
        <taxon>Roseobacter</taxon>
    </lineage>
</organism>
<comment type="caution">
    <text evidence="5">The sequence shown here is derived from an EMBL/GenBank/DDBJ whole genome shotgun (WGS) entry which is preliminary data.</text>
</comment>
<evidence type="ECO:0000313" key="5">
    <source>
        <dbReference type="EMBL" id="MCV3273230.1"/>
    </source>
</evidence>
<dbReference type="InterPro" id="IPR018145">
    <property type="entry name" value="CagE_TrbE_VirB_cntrl_dom"/>
</dbReference>
<dbReference type="Pfam" id="PF03135">
    <property type="entry name" value="CagE_TrbE_VirB"/>
    <property type="match status" value="1"/>
</dbReference>
<evidence type="ECO:0000256" key="3">
    <source>
        <dbReference type="ARBA" id="ARBA00022840"/>
    </source>
</evidence>
<evidence type="ECO:0000259" key="4">
    <source>
        <dbReference type="SMART" id="SM00382"/>
    </source>
</evidence>